<dbReference type="NCBIfam" id="TIGR02001">
    <property type="entry name" value="gcw_chp"/>
    <property type="match status" value="1"/>
</dbReference>
<dbReference type="STRING" id="207949.RED65_07264"/>
<keyword evidence="3" id="KW-1185">Reference proteome</keyword>
<evidence type="ECO:0000256" key="1">
    <source>
        <dbReference type="SAM" id="SignalP"/>
    </source>
</evidence>
<organism evidence="2 3">
    <name type="scientific">Bermanella marisrubri</name>
    <dbReference type="NCBI Taxonomy" id="207949"/>
    <lineage>
        <taxon>Bacteria</taxon>
        <taxon>Pseudomonadati</taxon>
        <taxon>Pseudomonadota</taxon>
        <taxon>Gammaproteobacteria</taxon>
        <taxon>Oceanospirillales</taxon>
        <taxon>Oceanospirillaceae</taxon>
        <taxon>Bermanella</taxon>
    </lineage>
</organism>
<evidence type="ECO:0000313" key="3">
    <source>
        <dbReference type="Proteomes" id="UP000004263"/>
    </source>
</evidence>
<accession>Q1MZ20</accession>
<feature type="signal peptide" evidence="1">
    <location>
        <begin position="1"/>
        <end position="19"/>
    </location>
</feature>
<feature type="chain" id="PRO_5004194630" description="Outer membrane protein beta-barrel domain-containing protein" evidence="1">
    <location>
        <begin position="20"/>
        <end position="206"/>
    </location>
</feature>
<protein>
    <recommendedName>
        <fullName evidence="4">Outer membrane protein beta-barrel domain-containing protein</fullName>
    </recommendedName>
</protein>
<evidence type="ECO:0008006" key="4">
    <source>
        <dbReference type="Google" id="ProtNLM"/>
    </source>
</evidence>
<dbReference type="HOGENOM" id="CLU_1329789_0_0_6"/>
<reference evidence="2 3" key="1">
    <citation type="submission" date="2006-03" db="EMBL/GenBank/DDBJ databases">
        <authorList>
            <person name="Pinhassi J."/>
            <person name="Pedros-Alio C."/>
            <person name="Ferriera S."/>
            <person name="Johnson J."/>
            <person name="Kravitz S."/>
            <person name="Halpern A."/>
            <person name="Remington K."/>
            <person name="Beeson K."/>
            <person name="Tran B."/>
            <person name="Rogers Y.-H."/>
            <person name="Friedman R."/>
            <person name="Venter J.C."/>
        </authorList>
    </citation>
    <scope>NUCLEOTIDE SEQUENCE [LARGE SCALE GENOMIC DNA]</scope>
    <source>
        <strain evidence="2 3">RED65</strain>
    </source>
</reference>
<name>Q1MZ20_9GAMM</name>
<comment type="caution">
    <text evidence="2">The sequence shown here is derived from an EMBL/GenBank/DDBJ whole genome shotgun (WGS) entry which is preliminary data.</text>
</comment>
<dbReference type="Proteomes" id="UP000004263">
    <property type="component" value="Unassembled WGS sequence"/>
</dbReference>
<gene>
    <name evidence="2" type="ORF">RED65_07264</name>
</gene>
<proteinExistence type="predicted"/>
<dbReference type="InterPro" id="IPR010239">
    <property type="entry name" value="CHP02001"/>
</dbReference>
<dbReference type="EMBL" id="AAQH01000021">
    <property type="protein sequence ID" value="EAT11208.1"/>
    <property type="molecule type" value="Genomic_DNA"/>
</dbReference>
<sequence length="206" mass="23272">MFKYLLVLSTAFFTFAAQAELTSNIGTATKYMFRGVKQSDQDIVVHGGVDYTSPWGIYAGAWAYTGSIEDFDTSEANAYAGVSFNLWNVAVGLGAITYERSEDKPDNTEYNLNLAWDAYRLSTYQDEDETYQYHEIAANYDFWGNSGLVFTVGLLDPEQEQLDETYNYGISYVHALPGRVDFEVNVTRHDDKGNSLVLGLSRQFDW</sequence>
<keyword evidence="1" id="KW-0732">Signal</keyword>
<dbReference type="AlphaFoldDB" id="Q1MZ20"/>
<evidence type="ECO:0000313" key="2">
    <source>
        <dbReference type="EMBL" id="EAT11208.1"/>
    </source>
</evidence>
<dbReference type="Pfam" id="PF09694">
    <property type="entry name" value="Gcw_chp"/>
    <property type="match status" value="1"/>
</dbReference>
<dbReference type="RefSeq" id="WP_007016677.1">
    <property type="nucleotide sequence ID" value="NZ_AAQH01000021.1"/>
</dbReference>